<dbReference type="CDD" id="cd06225">
    <property type="entry name" value="HAMP"/>
    <property type="match status" value="1"/>
</dbReference>
<dbReference type="SUPFAM" id="SSF158472">
    <property type="entry name" value="HAMP domain-like"/>
    <property type="match status" value="1"/>
</dbReference>
<evidence type="ECO:0000259" key="9">
    <source>
        <dbReference type="PROSITE" id="PS50109"/>
    </source>
</evidence>
<comment type="catalytic activity">
    <reaction evidence="1">
        <text>ATP + protein L-histidine = ADP + protein N-phospho-L-histidine.</text>
        <dbReference type="EC" id="2.7.13.3"/>
    </reaction>
</comment>
<dbReference type="GO" id="GO:0016020">
    <property type="term" value="C:membrane"/>
    <property type="evidence" value="ECO:0007669"/>
    <property type="project" value="UniProtKB-SubCell"/>
</dbReference>
<sequence length="471" mass="53092">MDEERKHMNVSLKFKLTLSYVLLALILVSSFLFVSNYVLEKKFQTYIVHTQEKKNQDIVHLVTEEFGENGEFPDMEILKSIGNTAVTQGLILMVSDVKDNQLFCMSTLDSRVCDNMLESMRSNMAGRYPHFDGKYVEKDYDVVKKNKKVATVTLGYYGPYFYNNEDIQFIEILNKIFIGIGLIFLIIAIFLGMYMADRMSLPIKKVIKKTRQIEGGNYTERLDFDSGTIEINQLIQSVNRLASSLEGQQLSQKRMAKDYAHELRTPLAALQSTLEAMIDGVLENTPERLEGCRTEILRLTRMLADIDKIVQIENDSLQVHKSRFDVLSVIRPVVSNFQQELESRNIRVEVGPAPCEVYADKDKMIQVVVNLLSNAIKYTDNGGKIEISAGKYGDWVRLTVSDTGLGIAAEDIPNIFDHLYRTDKSRDRNTGGSGIGLSVVKAIVDAHGGTIEVKSELGKGSVFTVQLPLLK</sequence>
<accession>A0A410PTL7</accession>
<dbReference type="PANTHER" id="PTHR43547">
    <property type="entry name" value="TWO-COMPONENT HISTIDINE KINASE"/>
    <property type="match status" value="1"/>
</dbReference>
<dbReference type="SMART" id="SM00387">
    <property type="entry name" value="HATPase_c"/>
    <property type="match status" value="1"/>
</dbReference>
<keyword evidence="5" id="KW-0808">Transferase</keyword>
<evidence type="ECO:0000256" key="7">
    <source>
        <dbReference type="ARBA" id="ARBA00023012"/>
    </source>
</evidence>
<dbReference type="SMART" id="SM00304">
    <property type="entry name" value="HAMP"/>
    <property type="match status" value="1"/>
</dbReference>
<keyword evidence="12" id="KW-1185">Reference proteome</keyword>
<dbReference type="Pfam" id="PF00512">
    <property type="entry name" value="HisKA"/>
    <property type="match status" value="1"/>
</dbReference>
<comment type="subcellular location">
    <subcellularLocation>
        <location evidence="2">Membrane</location>
    </subcellularLocation>
</comment>
<dbReference type="PANTHER" id="PTHR43547:SF2">
    <property type="entry name" value="HYBRID SIGNAL TRANSDUCTION HISTIDINE KINASE C"/>
    <property type="match status" value="1"/>
</dbReference>
<dbReference type="FunFam" id="3.30.565.10:FF:000006">
    <property type="entry name" value="Sensor histidine kinase WalK"/>
    <property type="match status" value="1"/>
</dbReference>
<keyword evidence="8" id="KW-0472">Membrane</keyword>
<keyword evidence="8" id="KW-1133">Transmembrane helix</keyword>
<dbReference type="CDD" id="cd00075">
    <property type="entry name" value="HATPase"/>
    <property type="match status" value="1"/>
</dbReference>
<proteinExistence type="predicted"/>
<dbReference type="SUPFAM" id="SSF47384">
    <property type="entry name" value="Homodimeric domain of signal transducing histidine kinase"/>
    <property type="match status" value="1"/>
</dbReference>
<feature type="domain" description="Histidine kinase" evidence="9">
    <location>
        <begin position="258"/>
        <end position="471"/>
    </location>
</feature>
<evidence type="ECO:0000256" key="2">
    <source>
        <dbReference type="ARBA" id="ARBA00004370"/>
    </source>
</evidence>
<dbReference type="EMBL" id="CP035281">
    <property type="protein sequence ID" value="QAT42240.1"/>
    <property type="molecule type" value="Genomic_DNA"/>
</dbReference>
<dbReference type="InterPro" id="IPR003660">
    <property type="entry name" value="HAMP_dom"/>
</dbReference>
<dbReference type="Proteomes" id="UP000287601">
    <property type="component" value="Chromosome"/>
</dbReference>
<evidence type="ECO:0000256" key="6">
    <source>
        <dbReference type="ARBA" id="ARBA00022777"/>
    </source>
</evidence>
<keyword evidence="6 11" id="KW-0418">Kinase</keyword>
<keyword evidence="8" id="KW-0812">Transmembrane</keyword>
<keyword evidence="7" id="KW-0902">Two-component regulatory system</keyword>
<evidence type="ECO:0000256" key="1">
    <source>
        <dbReference type="ARBA" id="ARBA00000085"/>
    </source>
</evidence>
<feature type="domain" description="HAMP" evidence="10">
    <location>
        <begin position="197"/>
        <end position="250"/>
    </location>
</feature>
<evidence type="ECO:0000259" key="10">
    <source>
        <dbReference type="PROSITE" id="PS50885"/>
    </source>
</evidence>
<dbReference type="InterPro" id="IPR005467">
    <property type="entry name" value="His_kinase_dom"/>
</dbReference>
<dbReference type="Pfam" id="PF00672">
    <property type="entry name" value="HAMP"/>
    <property type="match status" value="1"/>
</dbReference>
<dbReference type="InterPro" id="IPR003661">
    <property type="entry name" value="HisK_dim/P_dom"/>
</dbReference>
<dbReference type="PRINTS" id="PR00344">
    <property type="entry name" value="BCTRLSENSOR"/>
</dbReference>
<protein>
    <recommendedName>
        <fullName evidence="3">histidine kinase</fullName>
        <ecNumber evidence="3">2.7.13.3</ecNumber>
    </recommendedName>
</protein>
<name>A0A410PTL7_9FIRM</name>
<evidence type="ECO:0000256" key="8">
    <source>
        <dbReference type="SAM" id="Phobius"/>
    </source>
</evidence>
<dbReference type="EC" id="2.7.13.3" evidence="3"/>
<dbReference type="GO" id="GO:0000155">
    <property type="term" value="F:phosphorelay sensor kinase activity"/>
    <property type="evidence" value="ECO:0007669"/>
    <property type="project" value="InterPro"/>
</dbReference>
<dbReference type="Pfam" id="PF02518">
    <property type="entry name" value="HATPase_c"/>
    <property type="match status" value="1"/>
</dbReference>
<dbReference type="SMART" id="SM00388">
    <property type="entry name" value="HisKA"/>
    <property type="match status" value="1"/>
</dbReference>
<dbReference type="KEGG" id="amij:EQM06_02775"/>
<dbReference type="Gene3D" id="1.10.287.130">
    <property type="match status" value="1"/>
</dbReference>
<reference evidence="11 12" key="1">
    <citation type="submission" date="2019-01" db="EMBL/GenBank/DDBJ databases">
        <title>Draft genomes of a novel of Aminipila strains.</title>
        <authorList>
            <person name="Ma S."/>
        </authorList>
    </citation>
    <scope>NUCLEOTIDE SEQUENCE [LARGE SCALE GENOMIC DNA]</scope>
    <source>
        <strain evidence="12">JN-39</strain>
    </source>
</reference>
<dbReference type="OrthoDB" id="9762826at2"/>
<organism evidence="11 12">
    <name type="scientific">Aminipila luticellarii</name>
    <dbReference type="NCBI Taxonomy" id="2507160"/>
    <lineage>
        <taxon>Bacteria</taxon>
        <taxon>Bacillati</taxon>
        <taxon>Bacillota</taxon>
        <taxon>Clostridia</taxon>
        <taxon>Peptostreptococcales</taxon>
        <taxon>Anaerovoracaceae</taxon>
        <taxon>Aminipila</taxon>
    </lineage>
</organism>
<dbReference type="PROSITE" id="PS50885">
    <property type="entry name" value="HAMP"/>
    <property type="match status" value="1"/>
</dbReference>
<dbReference type="InterPro" id="IPR003594">
    <property type="entry name" value="HATPase_dom"/>
</dbReference>
<evidence type="ECO:0000256" key="5">
    <source>
        <dbReference type="ARBA" id="ARBA00022679"/>
    </source>
</evidence>
<feature type="transmembrane region" description="Helical" evidence="8">
    <location>
        <begin position="20"/>
        <end position="39"/>
    </location>
</feature>
<dbReference type="Gene3D" id="6.10.340.10">
    <property type="match status" value="1"/>
</dbReference>
<dbReference type="SUPFAM" id="SSF55874">
    <property type="entry name" value="ATPase domain of HSP90 chaperone/DNA topoisomerase II/histidine kinase"/>
    <property type="match status" value="1"/>
</dbReference>
<evidence type="ECO:0000256" key="3">
    <source>
        <dbReference type="ARBA" id="ARBA00012438"/>
    </source>
</evidence>
<evidence type="ECO:0000256" key="4">
    <source>
        <dbReference type="ARBA" id="ARBA00022553"/>
    </source>
</evidence>
<dbReference type="InterPro" id="IPR036890">
    <property type="entry name" value="HATPase_C_sf"/>
</dbReference>
<dbReference type="Gene3D" id="3.30.565.10">
    <property type="entry name" value="Histidine kinase-like ATPase, C-terminal domain"/>
    <property type="match status" value="1"/>
</dbReference>
<dbReference type="PROSITE" id="PS50109">
    <property type="entry name" value="HIS_KIN"/>
    <property type="match status" value="1"/>
</dbReference>
<gene>
    <name evidence="11" type="ORF">EQM06_02775</name>
</gene>
<feature type="transmembrane region" description="Helical" evidence="8">
    <location>
        <begin position="176"/>
        <end position="196"/>
    </location>
</feature>
<evidence type="ECO:0000313" key="12">
    <source>
        <dbReference type="Proteomes" id="UP000287601"/>
    </source>
</evidence>
<keyword evidence="4" id="KW-0597">Phosphoprotein</keyword>
<dbReference type="CDD" id="cd00082">
    <property type="entry name" value="HisKA"/>
    <property type="match status" value="1"/>
</dbReference>
<dbReference type="InterPro" id="IPR004358">
    <property type="entry name" value="Sig_transdc_His_kin-like_C"/>
</dbReference>
<evidence type="ECO:0000313" key="11">
    <source>
        <dbReference type="EMBL" id="QAT42240.1"/>
    </source>
</evidence>
<dbReference type="AlphaFoldDB" id="A0A410PTL7"/>
<dbReference type="InterPro" id="IPR036097">
    <property type="entry name" value="HisK_dim/P_sf"/>
</dbReference>